<dbReference type="AlphaFoldDB" id="A0A9P0B0I1"/>
<evidence type="ECO:0000256" key="5">
    <source>
        <dbReference type="ARBA" id="ARBA00022825"/>
    </source>
</evidence>
<dbReference type="InterPro" id="IPR035914">
    <property type="entry name" value="Sperma_CUB_dom_sf"/>
</dbReference>
<evidence type="ECO:0000256" key="7">
    <source>
        <dbReference type="SAM" id="SignalP"/>
    </source>
</evidence>
<keyword evidence="2" id="KW-0964">Secreted</keyword>
<feature type="chain" id="PRO_5040507562" description="Venom serine protease 34" evidence="7">
    <location>
        <begin position="20"/>
        <end position="396"/>
    </location>
</feature>
<organism evidence="10 11">
    <name type="scientific">Brassicogethes aeneus</name>
    <name type="common">Rape pollen beetle</name>
    <name type="synonym">Meligethes aeneus</name>
    <dbReference type="NCBI Taxonomy" id="1431903"/>
    <lineage>
        <taxon>Eukaryota</taxon>
        <taxon>Metazoa</taxon>
        <taxon>Ecdysozoa</taxon>
        <taxon>Arthropoda</taxon>
        <taxon>Hexapoda</taxon>
        <taxon>Insecta</taxon>
        <taxon>Pterygota</taxon>
        <taxon>Neoptera</taxon>
        <taxon>Endopterygota</taxon>
        <taxon>Coleoptera</taxon>
        <taxon>Polyphaga</taxon>
        <taxon>Cucujiformia</taxon>
        <taxon>Nitidulidae</taxon>
        <taxon>Meligethinae</taxon>
        <taxon>Brassicogethes</taxon>
    </lineage>
</organism>
<dbReference type="SUPFAM" id="SSF50494">
    <property type="entry name" value="Trypsin-like serine proteases"/>
    <property type="match status" value="1"/>
</dbReference>
<evidence type="ECO:0000256" key="2">
    <source>
        <dbReference type="ARBA" id="ARBA00022525"/>
    </source>
</evidence>
<dbReference type="InterPro" id="IPR009003">
    <property type="entry name" value="Peptidase_S1_PA"/>
</dbReference>
<evidence type="ECO:0000259" key="9">
    <source>
        <dbReference type="SMART" id="SM00042"/>
    </source>
</evidence>
<name>A0A9P0B0I1_BRAAE</name>
<gene>
    <name evidence="10" type="ORF">MELIAE_LOCUS4442</name>
</gene>
<evidence type="ECO:0000256" key="6">
    <source>
        <dbReference type="ARBA" id="ARBA00023157"/>
    </source>
</evidence>
<dbReference type="PRINTS" id="PR00722">
    <property type="entry name" value="CHYMOTRYPSIN"/>
</dbReference>
<dbReference type="PROSITE" id="PS00135">
    <property type="entry name" value="TRYPSIN_SER"/>
    <property type="match status" value="1"/>
</dbReference>
<feature type="domain" description="CUB" evidence="9">
    <location>
        <begin position="20"/>
        <end position="131"/>
    </location>
</feature>
<dbReference type="InterPro" id="IPR001254">
    <property type="entry name" value="Trypsin_dom"/>
</dbReference>
<reference evidence="10" key="1">
    <citation type="submission" date="2021-12" db="EMBL/GenBank/DDBJ databases">
        <authorList>
            <person name="King R."/>
        </authorList>
    </citation>
    <scope>NUCLEOTIDE SEQUENCE</scope>
</reference>
<dbReference type="EMBL" id="OV121133">
    <property type="protein sequence ID" value="CAH0551936.1"/>
    <property type="molecule type" value="Genomic_DNA"/>
</dbReference>
<dbReference type="GO" id="GO:0006508">
    <property type="term" value="P:proteolysis"/>
    <property type="evidence" value="ECO:0007669"/>
    <property type="project" value="UniProtKB-KW"/>
</dbReference>
<dbReference type="PANTHER" id="PTHR24252:SF7">
    <property type="entry name" value="HYALIN"/>
    <property type="match status" value="1"/>
</dbReference>
<dbReference type="FunFam" id="2.40.10.10:FF:000015">
    <property type="entry name" value="Atrial natriuretic peptide-converting enzyme"/>
    <property type="match status" value="1"/>
</dbReference>
<keyword evidence="3" id="KW-0645">Protease</keyword>
<dbReference type="InterPro" id="IPR043504">
    <property type="entry name" value="Peptidase_S1_PA_chymotrypsin"/>
</dbReference>
<dbReference type="GO" id="GO:0005576">
    <property type="term" value="C:extracellular region"/>
    <property type="evidence" value="ECO:0007669"/>
    <property type="project" value="UniProtKB-SubCell"/>
</dbReference>
<dbReference type="PROSITE" id="PS00134">
    <property type="entry name" value="TRYPSIN_HIS"/>
    <property type="match status" value="1"/>
</dbReference>
<keyword evidence="5" id="KW-0720">Serine protease</keyword>
<keyword evidence="7" id="KW-0732">Signal</keyword>
<keyword evidence="4" id="KW-0378">Hydrolase</keyword>
<dbReference type="Gene3D" id="2.60.120.290">
    <property type="entry name" value="Spermadhesin, CUB domain"/>
    <property type="match status" value="1"/>
</dbReference>
<evidence type="ECO:0000256" key="3">
    <source>
        <dbReference type="ARBA" id="ARBA00022670"/>
    </source>
</evidence>
<keyword evidence="6" id="KW-1015">Disulfide bond</keyword>
<feature type="domain" description="Peptidase S1" evidence="8">
    <location>
        <begin position="155"/>
        <end position="384"/>
    </location>
</feature>
<evidence type="ECO:0008006" key="12">
    <source>
        <dbReference type="Google" id="ProtNLM"/>
    </source>
</evidence>
<accession>A0A9P0B0I1</accession>
<dbReference type="Gene3D" id="2.40.10.10">
    <property type="entry name" value="Trypsin-like serine proteases"/>
    <property type="match status" value="1"/>
</dbReference>
<dbReference type="SUPFAM" id="SSF49854">
    <property type="entry name" value="Spermadhesin, CUB domain"/>
    <property type="match status" value="1"/>
</dbReference>
<protein>
    <recommendedName>
        <fullName evidence="12">Venom serine protease 34</fullName>
    </recommendedName>
</protein>
<feature type="signal peptide" evidence="7">
    <location>
        <begin position="1"/>
        <end position="19"/>
    </location>
</feature>
<dbReference type="Pfam" id="PF00431">
    <property type="entry name" value="CUB"/>
    <property type="match status" value="1"/>
</dbReference>
<dbReference type="Proteomes" id="UP001154078">
    <property type="component" value="Chromosome 2"/>
</dbReference>
<dbReference type="OrthoDB" id="6380398at2759"/>
<dbReference type="Pfam" id="PF00089">
    <property type="entry name" value="Trypsin"/>
    <property type="match status" value="1"/>
</dbReference>
<evidence type="ECO:0000259" key="8">
    <source>
        <dbReference type="SMART" id="SM00020"/>
    </source>
</evidence>
<dbReference type="SMART" id="SM00042">
    <property type="entry name" value="CUB"/>
    <property type="match status" value="1"/>
</dbReference>
<dbReference type="InterPro" id="IPR001314">
    <property type="entry name" value="Peptidase_S1A"/>
</dbReference>
<sequence>MVFLKHIWILIYGIPLIKGCSYYQNMEPNKQYYLYNMEYPNSYKPSSSCTWTASSPPGTKIMLVCNLEIPQSLNCTQDHLKISLTGSWADAHRYCGTGTLQLTTNSNSMMTELGIASNSKGGRFMCSTHSTGISTDATTSSRSASCSCGGRSRTRIVGGQFARVNEFPFMAAIINLVDETVTCGATIISDRYVLTAGHCVYQKLAKNLGVLVGDHDISTGSDTTASALYPVSSFLVNRNYNPTTYDNDIAIVQTDRTMAFNAYVNAICLPFKQTSTTFNNVNVTALGWGSTEFSGPKSEILQKTSLTIIDNTKCKQSYSTLQPSQLCTYSAGKDACQGDSGGPLVWVDPGTNRYKLVGIISFGLGCATARPGVNTRVTNFLDWITSTTRDATYCIM</sequence>
<dbReference type="SMART" id="SM00020">
    <property type="entry name" value="Tryp_SPc"/>
    <property type="match status" value="1"/>
</dbReference>
<dbReference type="CDD" id="cd00190">
    <property type="entry name" value="Tryp_SPc"/>
    <property type="match status" value="1"/>
</dbReference>
<evidence type="ECO:0000256" key="1">
    <source>
        <dbReference type="ARBA" id="ARBA00004613"/>
    </source>
</evidence>
<evidence type="ECO:0000313" key="11">
    <source>
        <dbReference type="Proteomes" id="UP001154078"/>
    </source>
</evidence>
<dbReference type="InterPro" id="IPR000859">
    <property type="entry name" value="CUB_dom"/>
</dbReference>
<dbReference type="GO" id="GO:0004252">
    <property type="term" value="F:serine-type endopeptidase activity"/>
    <property type="evidence" value="ECO:0007669"/>
    <property type="project" value="InterPro"/>
</dbReference>
<comment type="subcellular location">
    <subcellularLocation>
        <location evidence="1">Secreted</location>
    </subcellularLocation>
</comment>
<dbReference type="CDD" id="cd00041">
    <property type="entry name" value="CUB"/>
    <property type="match status" value="1"/>
</dbReference>
<proteinExistence type="predicted"/>
<evidence type="ECO:0000256" key="4">
    <source>
        <dbReference type="ARBA" id="ARBA00022801"/>
    </source>
</evidence>
<dbReference type="InterPro" id="IPR033116">
    <property type="entry name" value="TRYPSIN_SER"/>
</dbReference>
<evidence type="ECO:0000313" key="10">
    <source>
        <dbReference type="EMBL" id="CAH0551936.1"/>
    </source>
</evidence>
<dbReference type="PANTHER" id="PTHR24252">
    <property type="entry name" value="ACROSIN-RELATED"/>
    <property type="match status" value="1"/>
</dbReference>
<dbReference type="InterPro" id="IPR018114">
    <property type="entry name" value="TRYPSIN_HIS"/>
</dbReference>
<keyword evidence="11" id="KW-1185">Reference proteome</keyword>